<dbReference type="AlphaFoldDB" id="A0AAD7VJ14"/>
<dbReference type="SUPFAM" id="SSF51197">
    <property type="entry name" value="Clavaminate synthase-like"/>
    <property type="match status" value="1"/>
</dbReference>
<evidence type="ECO:0000313" key="1">
    <source>
        <dbReference type="EMBL" id="KAJ7977349.1"/>
    </source>
</evidence>
<protein>
    <submittedName>
        <fullName evidence="1">2-oxoglutarate (2OG) and Fe(II)-dependent oxygenase superfamily protein</fullName>
    </submittedName>
</protein>
<dbReference type="Proteomes" id="UP001163823">
    <property type="component" value="Chromosome 3"/>
</dbReference>
<reference evidence="1" key="1">
    <citation type="journal article" date="2023" name="Science">
        <title>Elucidation of the pathway for biosynthesis of saponin adjuvants from the soapbark tree.</title>
        <authorList>
            <person name="Reed J."/>
            <person name="Orme A."/>
            <person name="El-Demerdash A."/>
            <person name="Owen C."/>
            <person name="Martin L.B.B."/>
            <person name="Misra R.C."/>
            <person name="Kikuchi S."/>
            <person name="Rejzek M."/>
            <person name="Martin A.C."/>
            <person name="Harkess A."/>
            <person name="Leebens-Mack J."/>
            <person name="Louveau T."/>
            <person name="Stephenson M.J."/>
            <person name="Osbourn A."/>
        </authorList>
    </citation>
    <scope>NUCLEOTIDE SEQUENCE</scope>
    <source>
        <strain evidence="1">S10</strain>
    </source>
</reference>
<keyword evidence="2" id="KW-1185">Reference proteome</keyword>
<dbReference type="PANTHER" id="PTHR48253">
    <property type="match status" value="1"/>
</dbReference>
<evidence type="ECO:0000313" key="2">
    <source>
        <dbReference type="Proteomes" id="UP001163823"/>
    </source>
</evidence>
<dbReference type="KEGG" id="qsa:O6P43_006992"/>
<dbReference type="EMBL" id="JARAOO010000003">
    <property type="protein sequence ID" value="KAJ7977349.1"/>
    <property type="molecule type" value="Genomic_DNA"/>
</dbReference>
<proteinExistence type="predicted"/>
<sequence>MIVIYDNNKKDILIVKASPESFVIQLGESADIVSKGKLRSTLHSLFRPIKLENLSREKFVLKSAWNKTFCVSEFPEKDIMFKGQVLAPSTEDTLLRQCKYKQRWDDFCRVHLA</sequence>
<dbReference type="PANTHER" id="PTHR48253:SF2">
    <property type="entry name" value="ISOPENICILLIN N SYNTHASE-LIKE FE(2+) 2OG DIOXYGENASE DOMAIN-CONTAINING PROTEIN"/>
    <property type="match status" value="1"/>
</dbReference>
<comment type="caution">
    <text evidence="1">The sequence shown here is derived from an EMBL/GenBank/DDBJ whole genome shotgun (WGS) entry which is preliminary data.</text>
</comment>
<gene>
    <name evidence="1" type="ORF">O6P43_006992</name>
</gene>
<organism evidence="1 2">
    <name type="scientific">Quillaja saponaria</name>
    <name type="common">Soap bark tree</name>
    <dbReference type="NCBI Taxonomy" id="32244"/>
    <lineage>
        <taxon>Eukaryota</taxon>
        <taxon>Viridiplantae</taxon>
        <taxon>Streptophyta</taxon>
        <taxon>Embryophyta</taxon>
        <taxon>Tracheophyta</taxon>
        <taxon>Spermatophyta</taxon>
        <taxon>Magnoliopsida</taxon>
        <taxon>eudicotyledons</taxon>
        <taxon>Gunneridae</taxon>
        <taxon>Pentapetalae</taxon>
        <taxon>rosids</taxon>
        <taxon>fabids</taxon>
        <taxon>Fabales</taxon>
        <taxon>Quillajaceae</taxon>
        <taxon>Quillaja</taxon>
    </lineage>
</organism>
<accession>A0AAD7VJ14</accession>
<name>A0AAD7VJ14_QUISA</name>